<evidence type="ECO:0000313" key="2">
    <source>
        <dbReference type="Proteomes" id="UP000004407"/>
    </source>
</evidence>
<accession>G6AYA1</accession>
<evidence type="ECO:0000313" key="1">
    <source>
        <dbReference type="EMBL" id="EHJ39477.1"/>
    </source>
</evidence>
<dbReference type="AlphaFoldDB" id="G6AYA1"/>
<dbReference type="EMBL" id="AFZZ01000145">
    <property type="protein sequence ID" value="EHJ39477.1"/>
    <property type="molecule type" value="Genomic_DNA"/>
</dbReference>
<reference evidence="1 2" key="1">
    <citation type="submission" date="2011-08" db="EMBL/GenBank/DDBJ databases">
        <authorList>
            <person name="Weinstock G."/>
            <person name="Sodergren E."/>
            <person name="Clifton S."/>
            <person name="Fulton L."/>
            <person name="Fulton B."/>
            <person name="Courtney L."/>
            <person name="Fronick C."/>
            <person name="Harrison M."/>
            <person name="Strong C."/>
            <person name="Farmer C."/>
            <person name="Delahaunty K."/>
            <person name="Markovic C."/>
            <person name="Hall O."/>
            <person name="Minx P."/>
            <person name="Tomlinson C."/>
            <person name="Mitreva M."/>
            <person name="Hou S."/>
            <person name="Chen J."/>
            <person name="Wollam A."/>
            <person name="Pepin K.H."/>
            <person name="Johnson M."/>
            <person name="Bhonagiri V."/>
            <person name="Zhang X."/>
            <person name="Suruliraj S."/>
            <person name="Warren W."/>
            <person name="Chinwalla A."/>
            <person name="Mardis E.R."/>
            <person name="Wilson R.K."/>
        </authorList>
    </citation>
    <scope>NUCLEOTIDE SEQUENCE [LARGE SCALE GENOMIC DNA]</scope>
    <source>
        <strain evidence="1 2">DSM 18206</strain>
    </source>
</reference>
<dbReference type="Proteomes" id="UP000004407">
    <property type="component" value="Unassembled WGS sequence"/>
</dbReference>
<proteinExistence type="predicted"/>
<name>G6AYA1_9BACT</name>
<protein>
    <submittedName>
        <fullName evidence="1">Uncharacterized protein</fullName>
    </submittedName>
</protein>
<gene>
    <name evidence="1" type="ORF">HMPREF0673_01611</name>
</gene>
<dbReference type="HOGENOM" id="CLU_205306_0_0_10"/>
<organism evidence="1 2">
    <name type="scientific">Leyella stercorea DSM 18206</name>
    <dbReference type="NCBI Taxonomy" id="1002367"/>
    <lineage>
        <taxon>Bacteria</taxon>
        <taxon>Pseudomonadati</taxon>
        <taxon>Bacteroidota</taxon>
        <taxon>Bacteroidia</taxon>
        <taxon>Bacteroidales</taxon>
        <taxon>Prevotellaceae</taxon>
        <taxon>Leyella</taxon>
    </lineage>
</organism>
<sequence>MSHFQHSLNDDSDYKREEIIRKIEHAIEHMTLKELEALSYDMFTKGYFDNF</sequence>
<comment type="caution">
    <text evidence="1">The sequence shown here is derived from an EMBL/GenBank/DDBJ whole genome shotgun (WGS) entry which is preliminary data.</text>
</comment>